<sequence>MTAPTPDTTEAAVLRIWADLGLPATSVDDDFFVLGGQSLTLVAFLARVQETMGVEVPVDTLFETDLTVAAAARAITQAQLDGLAPDDLAAVMAELDGMSDDEIAALLAQAE</sequence>
<feature type="domain" description="Carrier" evidence="1">
    <location>
        <begin position="4"/>
        <end position="79"/>
    </location>
</feature>
<dbReference type="AlphaFoldDB" id="A0A919PTD9"/>
<protein>
    <recommendedName>
        <fullName evidence="1">Carrier domain-containing protein</fullName>
    </recommendedName>
</protein>
<proteinExistence type="predicted"/>
<dbReference type="PROSITE" id="PS50075">
    <property type="entry name" value="CARRIER"/>
    <property type="match status" value="1"/>
</dbReference>
<dbReference type="Gene3D" id="3.40.50.1820">
    <property type="entry name" value="alpha/beta hydrolase"/>
    <property type="match status" value="1"/>
</dbReference>
<evidence type="ECO:0000259" key="1">
    <source>
        <dbReference type="PROSITE" id="PS50075"/>
    </source>
</evidence>
<gene>
    <name evidence="2" type="ORF">Dsi01nite_079080</name>
</gene>
<dbReference type="EMBL" id="BONQ01000125">
    <property type="protein sequence ID" value="GIG49867.1"/>
    <property type="molecule type" value="Genomic_DNA"/>
</dbReference>
<dbReference type="InterPro" id="IPR009081">
    <property type="entry name" value="PP-bd_ACP"/>
</dbReference>
<evidence type="ECO:0000313" key="2">
    <source>
        <dbReference type="EMBL" id="GIG49867.1"/>
    </source>
</evidence>
<dbReference type="Proteomes" id="UP000660611">
    <property type="component" value="Unassembled WGS sequence"/>
</dbReference>
<dbReference type="RefSeq" id="WP_203851522.1">
    <property type="nucleotide sequence ID" value="NZ_BAAAVW010000008.1"/>
</dbReference>
<dbReference type="InterPro" id="IPR036736">
    <property type="entry name" value="ACP-like_sf"/>
</dbReference>
<dbReference type="InterPro" id="IPR029058">
    <property type="entry name" value="AB_hydrolase_fold"/>
</dbReference>
<name>A0A919PTD9_9ACTN</name>
<evidence type="ECO:0000313" key="3">
    <source>
        <dbReference type="Proteomes" id="UP000660611"/>
    </source>
</evidence>
<reference evidence="2" key="1">
    <citation type="submission" date="2021-01" db="EMBL/GenBank/DDBJ databases">
        <title>Whole genome shotgun sequence of Dactylosporangium siamense NBRC 106093.</title>
        <authorList>
            <person name="Komaki H."/>
            <person name="Tamura T."/>
        </authorList>
    </citation>
    <scope>NUCLEOTIDE SEQUENCE</scope>
    <source>
        <strain evidence="2">NBRC 106093</strain>
    </source>
</reference>
<keyword evidence="3" id="KW-1185">Reference proteome</keyword>
<dbReference type="Pfam" id="PF00550">
    <property type="entry name" value="PP-binding"/>
    <property type="match status" value="1"/>
</dbReference>
<organism evidence="2 3">
    <name type="scientific">Dactylosporangium siamense</name>
    <dbReference type="NCBI Taxonomy" id="685454"/>
    <lineage>
        <taxon>Bacteria</taxon>
        <taxon>Bacillati</taxon>
        <taxon>Actinomycetota</taxon>
        <taxon>Actinomycetes</taxon>
        <taxon>Micromonosporales</taxon>
        <taxon>Micromonosporaceae</taxon>
        <taxon>Dactylosporangium</taxon>
    </lineage>
</organism>
<accession>A0A919PTD9</accession>
<dbReference type="SUPFAM" id="SSF47336">
    <property type="entry name" value="ACP-like"/>
    <property type="match status" value="1"/>
</dbReference>
<comment type="caution">
    <text evidence="2">The sequence shown here is derived from an EMBL/GenBank/DDBJ whole genome shotgun (WGS) entry which is preliminary data.</text>
</comment>